<dbReference type="SUPFAM" id="SSF52540">
    <property type="entry name" value="P-loop containing nucleoside triphosphate hydrolases"/>
    <property type="match status" value="1"/>
</dbReference>
<evidence type="ECO:0000313" key="12">
    <source>
        <dbReference type="Proteomes" id="UP000032671"/>
    </source>
</evidence>
<evidence type="ECO:0000256" key="5">
    <source>
        <dbReference type="ARBA" id="ARBA00022741"/>
    </source>
</evidence>
<evidence type="ECO:0000256" key="7">
    <source>
        <dbReference type="ARBA" id="ARBA00022970"/>
    </source>
</evidence>
<keyword evidence="5" id="KW-0547">Nucleotide-binding</keyword>
<dbReference type="STRING" id="1231339.Abci_014_032"/>
<evidence type="ECO:0000259" key="9">
    <source>
        <dbReference type="PROSITE" id="PS50893"/>
    </source>
</evidence>
<dbReference type="EMBL" id="BAMV01000014">
    <property type="protein sequence ID" value="GAN60620.1"/>
    <property type="molecule type" value="Genomic_DNA"/>
</dbReference>
<evidence type="ECO:0000256" key="4">
    <source>
        <dbReference type="ARBA" id="ARBA00022475"/>
    </source>
</evidence>
<evidence type="ECO:0000256" key="2">
    <source>
        <dbReference type="ARBA" id="ARBA00005417"/>
    </source>
</evidence>
<evidence type="ECO:0000313" key="13">
    <source>
        <dbReference type="Proteomes" id="UP000321891"/>
    </source>
</evidence>
<sequence>MSGLEISGFSRKISGKTILDNINLIVPSGQTCVLLGPSGSGKSTLLRCINHLDRIDSGIIRLNGEIIGYRQTGDKLYELSGGEIARQRTRIGMVFQQYNLFPHLSVLENIIIAPLKILKKKRGDVIDQALVLLKTVGLESHAHALPSSLSGGQQQRVAIVRALIMQPEVMLFDEPTAALDPELVQSMARLLKQLSEQAMTMVIVTHELSFARALQGNVAFMENGRIIEHGPSHDLFTHPQHVRTADFLRQS</sequence>
<dbReference type="SMART" id="SM00382">
    <property type="entry name" value="AAA"/>
    <property type="match status" value="1"/>
</dbReference>
<keyword evidence="3" id="KW-0813">Transport</keyword>
<dbReference type="GO" id="GO:0005886">
    <property type="term" value="C:plasma membrane"/>
    <property type="evidence" value="ECO:0007669"/>
    <property type="project" value="UniProtKB-SubCell"/>
</dbReference>
<keyword evidence="4" id="KW-1003">Cell membrane</keyword>
<keyword evidence="6 11" id="KW-0067">ATP-binding</keyword>
<dbReference type="Pfam" id="PF00005">
    <property type="entry name" value="ABC_tran"/>
    <property type="match status" value="1"/>
</dbReference>
<evidence type="ECO:0000256" key="8">
    <source>
        <dbReference type="ARBA" id="ARBA00023136"/>
    </source>
</evidence>
<dbReference type="InterPro" id="IPR050086">
    <property type="entry name" value="MetN_ABC_transporter-like"/>
</dbReference>
<dbReference type="Gene3D" id="3.40.50.300">
    <property type="entry name" value="P-loop containing nucleotide triphosphate hydrolases"/>
    <property type="match status" value="1"/>
</dbReference>
<keyword evidence="13" id="KW-1185">Reference proteome</keyword>
<name>A0A0D6N4H9_9PROT</name>
<proteinExistence type="inferred from homology"/>
<evidence type="ECO:0000256" key="3">
    <source>
        <dbReference type="ARBA" id="ARBA00022448"/>
    </source>
</evidence>
<reference evidence="10 12" key="1">
    <citation type="submission" date="2012-11" db="EMBL/GenBank/DDBJ databases">
        <title>Whole genome sequence of Acetobacter cibinongensis 4H-1.</title>
        <authorList>
            <person name="Azuma Y."/>
            <person name="Higashiura N."/>
            <person name="Hirakawa H."/>
            <person name="Matsushita K."/>
        </authorList>
    </citation>
    <scope>NUCLEOTIDE SEQUENCE [LARGE SCALE GENOMIC DNA]</scope>
    <source>
        <strain evidence="10 12">4H-1</strain>
    </source>
</reference>
<dbReference type="RefSeq" id="WP_048838679.1">
    <property type="nucleotide sequence ID" value="NZ_BAMV01000014.1"/>
</dbReference>
<evidence type="ECO:0000313" key="11">
    <source>
        <dbReference type="EMBL" id="GEL59768.1"/>
    </source>
</evidence>
<dbReference type="PANTHER" id="PTHR43166:SF9">
    <property type="entry name" value="GLUTAMATE_ASPARTATE IMPORT ATP-BINDING PROTEIN GLTL"/>
    <property type="match status" value="1"/>
</dbReference>
<dbReference type="AlphaFoldDB" id="A0A0D6N4H9"/>
<dbReference type="PROSITE" id="PS00211">
    <property type="entry name" value="ABC_TRANSPORTER_1"/>
    <property type="match status" value="1"/>
</dbReference>
<gene>
    <name evidence="10" type="ORF">Abci_014_032</name>
    <name evidence="11" type="ORF">ACI01nite_23700</name>
</gene>
<dbReference type="InterPro" id="IPR003439">
    <property type="entry name" value="ABC_transporter-like_ATP-bd"/>
</dbReference>
<dbReference type="PIRSF" id="PIRSF039085">
    <property type="entry name" value="ABC_ATPase_HisP"/>
    <property type="match status" value="1"/>
</dbReference>
<organism evidence="10 12">
    <name type="scientific">Acetobacter cibinongensis</name>
    <dbReference type="NCBI Taxonomy" id="146475"/>
    <lineage>
        <taxon>Bacteria</taxon>
        <taxon>Pseudomonadati</taxon>
        <taxon>Pseudomonadota</taxon>
        <taxon>Alphaproteobacteria</taxon>
        <taxon>Acetobacterales</taxon>
        <taxon>Acetobacteraceae</taxon>
        <taxon>Acetobacter</taxon>
    </lineage>
</organism>
<dbReference type="Proteomes" id="UP000032671">
    <property type="component" value="Unassembled WGS sequence"/>
</dbReference>
<accession>A0A6N3SU20</accession>
<dbReference type="Proteomes" id="UP000321891">
    <property type="component" value="Unassembled WGS sequence"/>
</dbReference>
<dbReference type="InterPro" id="IPR027417">
    <property type="entry name" value="P-loop_NTPase"/>
</dbReference>
<dbReference type="EMBL" id="BJVU01000013">
    <property type="protein sequence ID" value="GEL59768.1"/>
    <property type="molecule type" value="Genomic_DNA"/>
</dbReference>
<dbReference type="InterPro" id="IPR003593">
    <property type="entry name" value="AAA+_ATPase"/>
</dbReference>
<dbReference type="InterPro" id="IPR017871">
    <property type="entry name" value="ABC_transporter-like_CS"/>
</dbReference>
<dbReference type="InterPro" id="IPR030679">
    <property type="entry name" value="ABC_ATPase_HisP-typ"/>
</dbReference>
<evidence type="ECO:0000256" key="6">
    <source>
        <dbReference type="ARBA" id="ARBA00022840"/>
    </source>
</evidence>
<reference evidence="11 13" key="2">
    <citation type="submission" date="2019-07" db="EMBL/GenBank/DDBJ databases">
        <title>Whole genome shotgun sequence of Acetobacter cibinongensis NBRC 16605.</title>
        <authorList>
            <person name="Hosoyama A."/>
            <person name="Uohara A."/>
            <person name="Ohji S."/>
            <person name="Ichikawa N."/>
        </authorList>
    </citation>
    <scope>NUCLEOTIDE SEQUENCE [LARGE SCALE GENOMIC DNA]</scope>
    <source>
        <strain evidence="11 13">NBRC 16605</strain>
    </source>
</reference>
<keyword evidence="7" id="KW-0029">Amino-acid transport</keyword>
<evidence type="ECO:0000313" key="10">
    <source>
        <dbReference type="EMBL" id="GAN60620.1"/>
    </source>
</evidence>
<evidence type="ECO:0000256" key="1">
    <source>
        <dbReference type="ARBA" id="ARBA00004202"/>
    </source>
</evidence>
<comment type="caution">
    <text evidence="10">The sequence shown here is derived from an EMBL/GenBank/DDBJ whole genome shotgun (WGS) entry which is preliminary data.</text>
</comment>
<comment type="subcellular location">
    <subcellularLocation>
        <location evidence="1">Cell membrane</location>
        <topology evidence="1">Peripheral membrane protein</topology>
    </subcellularLocation>
</comment>
<keyword evidence="8" id="KW-0472">Membrane</keyword>
<dbReference type="PANTHER" id="PTHR43166">
    <property type="entry name" value="AMINO ACID IMPORT ATP-BINDING PROTEIN"/>
    <property type="match status" value="1"/>
</dbReference>
<dbReference type="GO" id="GO:0005524">
    <property type="term" value="F:ATP binding"/>
    <property type="evidence" value="ECO:0007669"/>
    <property type="project" value="UniProtKB-KW"/>
</dbReference>
<feature type="domain" description="ABC transporter" evidence="9">
    <location>
        <begin position="4"/>
        <end position="248"/>
    </location>
</feature>
<accession>A0A0D6N4H9</accession>
<protein>
    <submittedName>
        <fullName evidence="10">ABC transporter amino acid permease</fullName>
    </submittedName>
    <submittedName>
        <fullName evidence="11">Arginine ABC transporter ATP-binding protein</fullName>
    </submittedName>
</protein>
<dbReference type="PROSITE" id="PS50893">
    <property type="entry name" value="ABC_TRANSPORTER_2"/>
    <property type="match status" value="1"/>
</dbReference>
<dbReference type="GO" id="GO:0016887">
    <property type="term" value="F:ATP hydrolysis activity"/>
    <property type="evidence" value="ECO:0007669"/>
    <property type="project" value="InterPro"/>
</dbReference>
<comment type="similarity">
    <text evidence="2">Belongs to the ABC transporter superfamily.</text>
</comment>
<dbReference type="GO" id="GO:0015424">
    <property type="term" value="F:ABC-type amino acid transporter activity"/>
    <property type="evidence" value="ECO:0007669"/>
    <property type="project" value="InterPro"/>
</dbReference>